<feature type="region of interest" description="Disordered" evidence="1">
    <location>
        <begin position="17"/>
        <end position="40"/>
    </location>
</feature>
<evidence type="ECO:0000256" key="1">
    <source>
        <dbReference type="SAM" id="MobiDB-lite"/>
    </source>
</evidence>
<reference evidence="2" key="4">
    <citation type="submission" date="2019-03" db="UniProtKB">
        <authorList>
            <consortium name="EnsemblPlants"/>
        </authorList>
    </citation>
    <scope>IDENTIFICATION</scope>
</reference>
<evidence type="ECO:0000313" key="3">
    <source>
        <dbReference type="Proteomes" id="UP000015105"/>
    </source>
</evidence>
<evidence type="ECO:0000313" key="2">
    <source>
        <dbReference type="EnsemblPlants" id="AET2Gv20630100.34"/>
    </source>
</evidence>
<reference evidence="3" key="1">
    <citation type="journal article" date="2014" name="Science">
        <title>Ancient hybridizations among the ancestral genomes of bread wheat.</title>
        <authorList>
            <consortium name="International Wheat Genome Sequencing Consortium,"/>
            <person name="Marcussen T."/>
            <person name="Sandve S.R."/>
            <person name="Heier L."/>
            <person name="Spannagl M."/>
            <person name="Pfeifer M."/>
            <person name="Jakobsen K.S."/>
            <person name="Wulff B.B."/>
            <person name="Steuernagel B."/>
            <person name="Mayer K.F."/>
            <person name="Olsen O.A."/>
        </authorList>
    </citation>
    <scope>NUCLEOTIDE SEQUENCE [LARGE SCALE GENOMIC DNA]</scope>
    <source>
        <strain evidence="3">cv. AL8/78</strain>
    </source>
</reference>
<reference evidence="2" key="5">
    <citation type="journal article" date="2021" name="G3 (Bethesda)">
        <title>Aegilops tauschii genome assembly Aet v5.0 features greater sequence contiguity and improved annotation.</title>
        <authorList>
            <person name="Wang L."/>
            <person name="Zhu T."/>
            <person name="Rodriguez J.C."/>
            <person name="Deal K.R."/>
            <person name="Dubcovsky J."/>
            <person name="McGuire P.E."/>
            <person name="Lux T."/>
            <person name="Spannagl M."/>
            <person name="Mayer K.F.X."/>
            <person name="Baldrich P."/>
            <person name="Meyers B.C."/>
            <person name="Huo N."/>
            <person name="Gu Y.Q."/>
            <person name="Zhou H."/>
            <person name="Devos K.M."/>
            <person name="Bennetzen J.L."/>
            <person name="Unver T."/>
            <person name="Budak H."/>
            <person name="Gulick P.J."/>
            <person name="Galiba G."/>
            <person name="Kalapos B."/>
            <person name="Nelson D.R."/>
            <person name="Li P."/>
            <person name="You F.M."/>
            <person name="Luo M.C."/>
            <person name="Dvorak J."/>
        </authorList>
    </citation>
    <scope>NUCLEOTIDE SEQUENCE [LARGE SCALE GENOMIC DNA]</scope>
    <source>
        <strain evidence="2">cv. AL8/78</strain>
    </source>
</reference>
<evidence type="ECO:0008006" key="4">
    <source>
        <dbReference type="Google" id="ProtNLM"/>
    </source>
</evidence>
<reference evidence="3" key="2">
    <citation type="journal article" date="2017" name="Nat. Plants">
        <title>The Aegilops tauschii genome reveals multiple impacts of transposons.</title>
        <authorList>
            <person name="Zhao G."/>
            <person name="Zou C."/>
            <person name="Li K."/>
            <person name="Wang K."/>
            <person name="Li T."/>
            <person name="Gao L."/>
            <person name="Zhang X."/>
            <person name="Wang H."/>
            <person name="Yang Z."/>
            <person name="Liu X."/>
            <person name="Jiang W."/>
            <person name="Mao L."/>
            <person name="Kong X."/>
            <person name="Jiao Y."/>
            <person name="Jia J."/>
        </authorList>
    </citation>
    <scope>NUCLEOTIDE SEQUENCE [LARGE SCALE GENOMIC DNA]</scope>
    <source>
        <strain evidence="3">cv. AL8/78</strain>
    </source>
</reference>
<dbReference type="Proteomes" id="UP000015105">
    <property type="component" value="Chromosome 2D"/>
</dbReference>
<feature type="region of interest" description="Disordered" evidence="1">
    <location>
        <begin position="165"/>
        <end position="184"/>
    </location>
</feature>
<proteinExistence type="predicted"/>
<accession>A0A453BU16</accession>
<dbReference type="AlphaFoldDB" id="A0A453BU16"/>
<dbReference type="Gramene" id="AET2Gv20630100.34">
    <property type="protein sequence ID" value="AET2Gv20630100.34"/>
    <property type="gene ID" value="AET2Gv20630100"/>
</dbReference>
<keyword evidence="3" id="KW-1185">Reference proteome</keyword>
<feature type="compositionally biased region" description="Basic and acidic residues" evidence="1">
    <location>
        <begin position="170"/>
        <end position="184"/>
    </location>
</feature>
<reference evidence="2" key="3">
    <citation type="journal article" date="2017" name="Nature">
        <title>Genome sequence of the progenitor of the wheat D genome Aegilops tauschii.</title>
        <authorList>
            <person name="Luo M.C."/>
            <person name="Gu Y.Q."/>
            <person name="Puiu D."/>
            <person name="Wang H."/>
            <person name="Twardziok S.O."/>
            <person name="Deal K.R."/>
            <person name="Huo N."/>
            <person name="Zhu T."/>
            <person name="Wang L."/>
            <person name="Wang Y."/>
            <person name="McGuire P.E."/>
            <person name="Liu S."/>
            <person name="Long H."/>
            <person name="Ramasamy R.K."/>
            <person name="Rodriguez J.C."/>
            <person name="Van S.L."/>
            <person name="Yuan L."/>
            <person name="Wang Z."/>
            <person name="Xia Z."/>
            <person name="Xiao L."/>
            <person name="Anderson O.D."/>
            <person name="Ouyang S."/>
            <person name="Liang Y."/>
            <person name="Zimin A.V."/>
            <person name="Pertea G."/>
            <person name="Qi P."/>
            <person name="Bennetzen J.L."/>
            <person name="Dai X."/>
            <person name="Dawson M.W."/>
            <person name="Muller H.G."/>
            <person name="Kugler K."/>
            <person name="Rivarola-Duarte L."/>
            <person name="Spannagl M."/>
            <person name="Mayer K.F.X."/>
            <person name="Lu F.H."/>
            <person name="Bevan M.W."/>
            <person name="Leroy P."/>
            <person name="Li P."/>
            <person name="You F.M."/>
            <person name="Sun Q."/>
            <person name="Liu Z."/>
            <person name="Lyons E."/>
            <person name="Wicker T."/>
            <person name="Salzberg S.L."/>
            <person name="Devos K.M."/>
            <person name="Dvorak J."/>
        </authorList>
    </citation>
    <scope>NUCLEOTIDE SEQUENCE [LARGE SCALE GENOMIC DNA]</scope>
    <source>
        <strain evidence="2">cv. AL8/78</strain>
    </source>
</reference>
<name>A0A453BU16_AEGTS</name>
<organism evidence="2 3">
    <name type="scientific">Aegilops tauschii subsp. strangulata</name>
    <name type="common">Goatgrass</name>
    <dbReference type="NCBI Taxonomy" id="200361"/>
    <lineage>
        <taxon>Eukaryota</taxon>
        <taxon>Viridiplantae</taxon>
        <taxon>Streptophyta</taxon>
        <taxon>Embryophyta</taxon>
        <taxon>Tracheophyta</taxon>
        <taxon>Spermatophyta</taxon>
        <taxon>Magnoliopsida</taxon>
        <taxon>Liliopsida</taxon>
        <taxon>Poales</taxon>
        <taxon>Poaceae</taxon>
        <taxon>BOP clade</taxon>
        <taxon>Pooideae</taxon>
        <taxon>Triticodae</taxon>
        <taxon>Triticeae</taxon>
        <taxon>Triticinae</taxon>
        <taxon>Aegilops</taxon>
    </lineage>
</organism>
<protein>
    <recommendedName>
        <fullName evidence="4">Protein DETOXIFICATION</fullName>
    </recommendedName>
</protein>
<sequence>FLIFLLRRREQECEISSMSPTMEEPLVGGNGSTDKTGGPKESLVVTEVKKQLYLAGPLIAGCLLQNVVQMISVMFVGHLGWHGEQLGHTVWASLRGETVLSARHLQAEGDPCAHAGERCGCGGLGLHRADPPALRPGPGDRHGGGELHPVDDSGTVRLRAAAVPRPVPPDAEHCPPGDGELGRHGAEPRARVLVAGVQAWAGQQGRCPGQRHLVPGQRVNPGSLHQALSILQEHLDRGLKGGVPRHR</sequence>
<dbReference type="EnsemblPlants" id="AET2Gv20630100.34">
    <property type="protein sequence ID" value="AET2Gv20630100.34"/>
    <property type="gene ID" value="AET2Gv20630100"/>
</dbReference>